<evidence type="ECO:0000313" key="3">
    <source>
        <dbReference type="Proteomes" id="UP001153620"/>
    </source>
</evidence>
<gene>
    <name evidence="2" type="ORF">CHIRRI_LOCUS14406</name>
</gene>
<name>A0A9N9WYZ5_9DIPT</name>
<sequence length="125" mass="14451">MGASHSNTTTTISTAKITRDAPTYKSETITNWNGKTQEIKAQESFKAPEPPKLKGILKNKEMVKIERRPQKIVELYIQKGDQWTVLRVNEEEAELKKRELKGDKTIKRIYIKPVHDTTFLHFKAI</sequence>
<reference evidence="2" key="1">
    <citation type="submission" date="2022-01" db="EMBL/GenBank/DDBJ databases">
        <authorList>
            <person name="King R."/>
        </authorList>
    </citation>
    <scope>NUCLEOTIDE SEQUENCE</scope>
</reference>
<organism evidence="2 3">
    <name type="scientific">Chironomus riparius</name>
    <dbReference type="NCBI Taxonomy" id="315576"/>
    <lineage>
        <taxon>Eukaryota</taxon>
        <taxon>Metazoa</taxon>
        <taxon>Ecdysozoa</taxon>
        <taxon>Arthropoda</taxon>
        <taxon>Hexapoda</taxon>
        <taxon>Insecta</taxon>
        <taxon>Pterygota</taxon>
        <taxon>Neoptera</taxon>
        <taxon>Endopterygota</taxon>
        <taxon>Diptera</taxon>
        <taxon>Nematocera</taxon>
        <taxon>Chironomoidea</taxon>
        <taxon>Chironomidae</taxon>
        <taxon>Chironominae</taxon>
        <taxon>Chironomus</taxon>
    </lineage>
</organism>
<keyword evidence="3" id="KW-1185">Reference proteome</keyword>
<dbReference type="EMBL" id="OU895880">
    <property type="protein sequence ID" value="CAG9811599.1"/>
    <property type="molecule type" value="Genomic_DNA"/>
</dbReference>
<accession>A0A9N9WYZ5</accession>
<proteinExistence type="predicted"/>
<dbReference type="AlphaFoldDB" id="A0A9N9WYZ5"/>
<dbReference type="Proteomes" id="UP001153620">
    <property type="component" value="Chromosome 4"/>
</dbReference>
<reference evidence="2" key="2">
    <citation type="submission" date="2022-10" db="EMBL/GenBank/DDBJ databases">
        <authorList>
            <consortium name="ENA_rothamsted_submissions"/>
            <consortium name="culmorum"/>
            <person name="King R."/>
        </authorList>
    </citation>
    <scope>NUCLEOTIDE SEQUENCE</scope>
</reference>
<evidence type="ECO:0000256" key="1">
    <source>
        <dbReference type="SAM" id="MobiDB-lite"/>
    </source>
</evidence>
<feature type="region of interest" description="Disordered" evidence="1">
    <location>
        <begin position="1"/>
        <end position="20"/>
    </location>
</feature>
<dbReference type="OrthoDB" id="10456850at2759"/>
<evidence type="ECO:0000313" key="2">
    <source>
        <dbReference type="EMBL" id="CAG9811599.1"/>
    </source>
</evidence>
<protein>
    <submittedName>
        <fullName evidence="2">Uncharacterized protein</fullName>
    </submittedName>
</protein>